<protein>
    <submittedName>
        <fullName evidence="2">Uncharacterized protein</fullName>
    </submittedName>
</protein>
<feature type="compositionally biased region" description="Basic and acidic residues" evidence="1">
    <location>
        <begin position="179"/>
        <end position="196"/>
    </location>
</feature>
<sequence>MVRFENTDELDVAINICLIFSARSLETPIQRSLATRRKGPSKSMTGFQEKVFEAISPRIRSYCLLDNAYPIVDDKVAAFQTMWDNEMGRLFEAGEESEEMNEAPSEQWMTNAMQVLTSFRGTHASRAKKEVKGLYSLQRYDKKALAGHIRRLRDEDRFLAASQYWNGVDEAQITRSNVRRAEELGSQDDRMAREEAEGGVEDDDMTMDPDGFTQNQNEDDDEDDEGPPRWPRRLN</sequence>
<gene>
    <name evidence="2" type="ORF">PCON_02667</name>
</gene>
<proteinExistence type="predicted"/>
<name>U4LV05_PYROM</name>
<feature type="compositionally biased region" description="Acidic residues" evidence="1">
    <location>
        <begin position="197"/>
        <end position="207"/>
    </location>
</feature>
<evidence type="ECO:0000256" key="1">
    <source>
        <dbReference type="SAM" id="MobiDB-lite"/>
    </source>
</evidence>
<accession>U4LV05</accession>
<evidence type="ECO:0000313" key="2">
    <source>
        <dbReference type="EMBL" id="CCX34167.1"/>
    </source>
</evidence>
<dbReference type="Proteomes" id="UP000018144">
    <property type="component" value="Unassembled WGS sequence"/>
</dbReference>
<dbReference type="AlphaFoldDB" id="U4LV05"/>
<evidence type="ECO:0000313" key="3">
    <source>
        <dbReference type="Proteomes" id="UP000018144"/>
    </source>
</evidence>
<dbReference type="EMBL" id="HF936305">
    <property type="protein sequence ID" value="CCX34167.1"/>
    <property type="molecule type" value="Genomic_DNA"/>
</dbReference>
<reference evidence="2 3" key="1">
    <citation type="journal article" date="2013" name="PLoS Genet.">
        <title>The genome and development-dependent transcriptomes of Pyronema confluens: a window into fungal evolution.</title>
        <authorList>
            <person name="Traeger S."/>
            <person name="Altegoer F."/>
            <person name="Freitag M."/>
            <person name="Gabaldon T."/>
            <person name="Kempken F."/>
            <person name="Kumar A."/>
            <person name="Marcet-Houben M."/>
            <person name="Poggeler S."/>
            <person name="Stajich J.E."/>
            <person name="Nowrousian M."/>
        </authorList>
    </citation>
    <scope>NUCLEOTIDE SEQUENCE [LARGE SCALE GENOMIC DNA]</scope>
    <source>
        <strain evidence="3">CBS 100304</strain>
        <tissue evidence="2">Vegetative mycelium</tissue>
    </source>
</reference>
<feature type="region of interest" description="Disordered" evidence="1">
    <location>
        <begin position="179"/>
        <end position="235"/>
    </location>
</feature>
<keyword evidence="3" id="KW-1185">Reference proteome</keyword>
<organism evidence="2 3">
    <name type="scientific">Pyronema omphalodes (strain CBS 100304)</name>
    <name type="common">Pyronema confluens</name>
    <dbReference type="NCBI Taxonomy" id="1076935"/>
    <lineage>
        <taxon>Eukaryota</taxon>
        <taxon>Fungi</taxon>
        <taxon>Dikarya</taxon>
        <taxon>Ascomycota</taxon>
        <taxon>Pezizomycotina</taxon>
        <taxon>Pezizomycetes</taxon>
        <taxon>Pezizales</taxon>
        <taxon>Pyronemataceae</taxon>
        <taxon>Pyronema</taxon>
    </lineage>
</organism>